<reference evidence="19 20" key="1">
    <citation type="submission" date="2018-10" db="EMBL/GenBank/DDBJ databases">
        <title>Improved assembly of the deer mouse Peromyscus maniculatus genome.</title>
        <authorList>
            <person name="Lassance J.-M."/>
            <person name="Hoekstra H.E."/>
        </authorList>
    </citation>
    <scope>NUCLEOTIDE SEQUENCE [LARGE SCALE GENOMIC DNA]</scope>
</reference>
<dbReference type="GO" id="GO:0005886">
    <property type="term" value="C:plasma membrane"/>
    <property type="evidence" value="ECO:0007669"/>
    <property type="project" value="UniProtKB-SubCell"/>
</dbReference>
<feature type="domain" description="ZZ-type" evidence="18">
    <location>
        <begin position="238"/>
        <end position="294"/>
    </location>
</feature>
<dbReference type="Pfam" id="PF09068">
    <property type="entry name" value="EF-hand_2"/>
    <property type="match status" value="1"/>
</dbReference>
<feature type="compositionally biased region" description="Polar residues" evidence="17">
    <location>
        <begin position="496"/>
        <end position="508"/>
    </location>
</feature>
<keyword evidence="12" id="KW-0472">Membrane</keyword>
<keyword evidence="6" id="KW-0597">Phosphoprotein</keyword>
<evidence type="ECO:0000256" key="3">
    <source>
        <dbReference type="ARBA" id="ARBA00009563"/>
    </source>
</evidence>
<dbReference type="GeneID" id="102921599"/>
<keyword evidence="10" id="KW-0770">Synapse</keyword>
<dbReference type="OrthoDB" id="6019271at2759"/>
<evidence type="ECO:0000256" key="13">
    <source>
        <dbReference type="ARBA" id="ARBA00034103"/>
    </source>
</evidence>
<evidence type="ECO:0000313" key="19">
    <source>
        <dbReference type="Ensembl" id="ENSPEMP00000003304.1"/>
    </source>
</evidence>
<protein>
    <recommendedName>
        <fullName evidence="14">Dystrobrevin</fullName>
    </recommendedName>
</protein>
<dbReference type="InterPro" id="IPR015153">
    <property type="entry name" value="EF-hand_dom_typ1"/>
</dbReference>
<dbReference type="InterPro" id="IPR011992">
    <property type="entry name" value="EF-hand-dom_pair"/>
</dbReference>
<dbReference type="CDD" id="cd02334">
    <property type="entry name" value="ZZ_dystrophin"/>
    <property type="match status" value="1"/>
</dbReference>
<dbReference type="Gene3D" id="3.30.60.90">
    <property type="match status" value="1"/>
</dbReference>
<dbReference type="GeneTree" id="ENSGT00940000153897"/>
<evidence type="ECO:0000256" key="15">
    <source>
        <dbReference type="PROSITE-ProRule" id="PRU00228"/>
    </source>
</evidence>
<dbReference type="Ensembl" id="ENSPEMT00000005564.2">
    <property type="protein sequence ID" value="ENSPEMP00000003304.1"/>
    <property type="gene ID" value="ENSPEMG00000004572.2"/>
</dbReference>
<dbReference type="PROSITE" id="PS50135">
    <property type="entry name" value="ZF_ZZ_2"/>
    <property type="match status" value="1"/>
</dbReference>
<name>A0A6J0CMB0_PERMB</name>
<dbReference type="AlphaFoldDB" id="A0A6J0CMB0"/>
<feature type="compositionally biased region" description="Polar residues" evidence="17">
    <location>
        <begin position="520"/>
        <end position="533"/>
    </location>
</feature>
<keyword evidence="20" id="KW-1185">Reference proteome</keyword>
<evidence type="ECO:0000256" key="9">
    <source>
        <dbReference type="ARBA" id="ARBA00022833"/>
    </source>
</evidence>
<evidence type="ECO:0000256" key="12">
    <source>
        <dbReference type="ARBA" id="ARBA00023136"/>
    </source>
</evidence>
<dbReference type="CTD" id="1837"/>
<dbReference type="RefSeq" id="XP_015843503.1">
    <property type="nucleotide sequence ID" value="XM_015988017.2"/>
</dbReference>
<dbReference type="PANTHER" id="PTHR12268">
    <property type="entry name" value="E3 UBIQUITIN-PROTEIN LIGASE KCMF1"/>
    <property type="match status" value="1"/>
</dbReference>
<gene>
    <name evidence="19" type="primary">Dtna</name>
</gene>
<keyword evidence="4" id="KW-1003">Cell membrane</keyword>
<evidence type="ECO:0000256" key="7">
    <source>
        <dbReference type="ARBA" id="ARBA00022723"/>
    </source>
</evidence>
<dbReference type="InterPro" id="IPR000433">
    <property type="entry name" value="Znf_ZZ"/>
</dbReference>
<keyword evidence="8 15" id="KW-0863">Zinc-finger</keyword>
<dbReference type="CDD" id="cd16249">
    <property type="entry name" value="EFh_DTNA"/>
    <property type="match status" value="1"/>
</dbReference>
<dbReference type="FunFam" id="1.10.238.10:FF:000016">
    <property type="entry name" value="Dystrobrevin alpha"/>
    <property type="match status" value="1"/>
</dbReference>
<dbReference type="GO" id="GO:0045202">
    <property type="term" value="C:synapse"/>
    <property type="evidence" value="ECO:0007669"/>
    <property type="project" value="UniProtKB-SubCell"/>
</dbReference>
<dbReference type="PROSITE" id="PS01357">
    <property type="entry name" value="ZF_ZZ_1"/>
    <property type="match status" value="1"/>
</dbReference>
<dbReference type="Proteomes" id="UP000694547">
    <property type="component" value="Chromosome 19"/>
</dbReference>
<dbReference type="Pfam" id="PF00569">
    <property type="entry name" value="ZZ"/>
    <property type="match status" value="1"/>
</dbReference>
<accession>A0A6J0CMB0</accession>
<dbReference type="Gene3D" id="1.10.238.10">
    <property type="entry name" value="EF-hand"/>
    <property type="match status" value="2"/>
</dbReference>
<evidence type="ECO:0000256" key="10">
    <source>
        <dbReference type="ARBA" id="ARBA00023018"/>
    </source>
</evidence>
<keyword evidence="5 14" id="KW-0963">Cytoplasm</keyword>
<evidence type="ECO:0000256" key="11">
    <source>
        <dbReference type="ARBA" id="ARBA00023054"/>
    </source>
</evidence>
<dbReference type="Pfam" id="PF09069">
    <property type="entry name" value="EF-hand_3"/>
    <property type="match status" value="1"/>
</dbReference>
<proteinExistence type="inferred from homology"/>
<dbReference type="SUPFAM" id="SSF57850">
    <property type="entry name" value="RING/U-box"/>
    <property type="match status" value="1"/>
</dbReference>
<dbReference type="GO" id="GO:0005737">
    <property type="term" value="C:cytoplasm"/>
    <property type="evidence" value="ECO:0007669"/>
    <property type="project" value="UniProtKB-SubCell"/>
</dbReference>
<keyword evidence="11 16" id="KW-0175">Coiled coil</keyword>
<feature type="region of interest" description="Disordered" evidence="17">
    <location>
        <begin position="495"/>
        <end position="537"/>
    </location>
</feature>
<comment type="similarity">
    <text evidence="3 14">Belongs to the dystrophin family. Dystrobrevin subfamily.</text>
</comment>
<keyword evidence="9" id="KW-0862">Zinc</keyword>
<dbReference type="InterPro" id="IPR043145">
    <property type="entry name" value="Znf_ZZ_sf"/>
</dbReference>
<evidence type="ECO:0000256" key="6">
    <source>
        <dbReference type="ARBA" id="ARBA00022553"/>
    </source>
</evidence>
<evidence type="ECO:0000256" key="16">
    <source>
        <dbReference type="SAM" id="Coils"/>
    </source>
</evidence>
<dbReference type="InterPro" id="IPR017432">
    <property type="entry name" value="Distrobrevin"/>
</dbReference>
<dbReference type="PANTHER" id="PTHR12268:SF19">
    <property type="entry name" value="DYSTROBREVIN ALPHA"/>
    <property type="match status" value="1"/>
</dbReference>
<dbReference type="InterPro" id="IPR015154">
    <property type="entry name" value="EF-hand_dom_typ2"/>
</dbReference>
<dbReference type="FunFam" id="1.10.238.10:FF:000014">
    <property type="entry name" value="Dystrobrevin alpha"/>
    <property type="match status" value="1"/>
</dbReference>
<evidence type="ECO:0000256" key="1">
    <source>
        <dbReference type="ARBA" id="ARBA00004236"/>
    </source>
</evidence>
<dbReference type="SMART" id="SM00291">
    <property type="entry name" value="ZnF_ZZ"/>
    <property type="match status" value="1"/>
</dbReference>
<sequence>MIEDSGKRGNTMAERRQLFAEMRAQDLDRIRLSTYRTACKLRFVQKKCNLHLVDIWNVIEALRENALNNLDPNIELNVARLEAVLSTIFYQLNKRMPTTHQIHVEQSISLLLNFLLAAFDPEGHGKISVFAVKMALATLCGGKIMDKLRYIFSMISDSSGVMVYGRYDQFLREVLKLPTAVFEGPSFGYTEQSARSCFSQQKKVTLNGFLDTLMSDPPPQCLVWLPLLHRLANVENVFHPVECSYCHSESMMGFRYRCQQCHNYQLCQDCFWRGHAGGSHSNQHQMKEYTSWKSPAKKLTNALSKSLSCASSREPLHPMFPDQPEKPLNLAHIVPPRPVTSMNDTLFSHSVPSSGSPFITRSMLESSNRLDEEHRLIARYAARLAAESSSQPTQQRNAPDISFTIDANKQQRQLIAELENKNREILQEIQRLRLEHEQASQPTPEKAQQNPTLLAELRLLRQRKDELEQRMSALQESRRELMVQLEGLMKLLKTQGAGSPRSSPSHTISRPIPMPIRSASACSTPTHTPQDSLTGVGGDVQEAFAQSSRRNLRNDLLVAADSITNTMSSLVKELNSEVASETESAVDSEFARTQFEGLVPSPTSEKAFLAQIHARKPGYIHSGATRTIHGDIVPEDRDPYVQPEDENYENESVRQLESELQMEEYLKQKLQDEAFQVSLQG</sequence>
<evidence type="ECO:0000256" key="5">
    <source>
        <dbReference type="ARBA" id="ARBA00022490"/>
    </source>
</evidence>
<evidence type="ECO:0000256" key="8">
    <source>
        <dbReference type="ARBA" id="ARBA00022771"/>
    </source>
</evidence>
<keyword evidence="7" id="KW-0479">Metal-binding</keyword>
<reference evidence="19" key="3">
    <citation type="submission" date="2025-09" db="UniProtKB">
        <authorList>
            <consortium name="Ensembl"/>
        </authorList>
    </citation>
    <scope>IDENTIFICATION</scope>
</reference>
<evidence type="ECO:0000256" key="2">
    <source>
        <dbReference type="ARBA" id="ARBA00004496"/>
    </source>
</evidence>
<dbReference type="InterPro" id="IPR050774">
    <property type="entry name" value="KCMF1/Dystrophin"/>
</dbReference>
<dbReference type="GO" id="GO:0008270">
    <property type="term" value="F:zinc ion binding"/>
    <property type="evidence" value="ECO:0007669"/>
    <property type="project" value="UniProtKB-KW"/>
</dbReference>
<dbReference type="RefSeq" id="XP_015843502.1">
    <property type="nucleotide sequence ID" value="XM_015988016.2"/>
</dbReference>
<feature type="coiled-coil region" evidence="16">
    <location>
        <begin position="408"/>
        <end position="484"/>
    </location>
</feature>
<organism evidence="19 20">
    <name type="scientific">Peromyscus maniculatus bairdii</name>
    <name type="common">Prairie deer mouse</name>
    <dbReference type="NCBI Taxonomy" id="230844"/>
    <lineage>
        <taxon>Eukaryota</taxon>
        <taxon>Metazoa</taxon>
        <taxon>Chordata</taxon>
        <taxon>Craniata</taxon>
        <taxon>Vertebrata</taxon>
        <taxon>Euteleostomi</taxon>
        <taxon>Mammalia</taxon>
        <taxon>Eutheria</taxon>
        <taxon>Euarchontoglires</taxon>
        <taxon>Glires</taxon>
        <taxon>Rodentia</taxon>
        <taxon>Myomorpha</taxon>
        <taxon>Muroidea</taxon>
        <taxon>Cricetidae</taxon>
        <taxon>Neotominae</taxon>
        <taxon>Peromyscus</taxon>
    </lineage>
</organism>
<reference evidence="19" key="2">
    <citation type="submission" date="2025-08" db="UniProtKB">
        <authorList>
            <consortium name="Ensembl"/>
        </authorList>
    </citation>
    <scope>IDENTIFICATION</scope>
</reference>
<dbReference type="FunFam" id="3.30.60.90:FF:000002">
    <property type="entry name" value="Dystrobrevin alpha"/>
    <property type="match status" value="1"/>
</dbReference>
<evidence type="ECO:0000259" key="18">
    <source>
        <dbReference type="PROSITE" id="PS50135"/>
    </source>
</evidence>
<evidence type="ECO:0000313" key="20">
    <source>
        <dbReference type="Proteomes" id="UP000694547"/>
    </source>
</evidence>
<dbReference type="PIRSF" id="PIRSF038204">
    <property type="entry name" value="Distrobrevin"/>
    <property type="match status" value="1"/>
</dbReference>
<dbReference type="GO" id="GO:0099536">
    <property type="term" value="P:synaptic signaling"/>
    <property type="evidence" value="ECO:0007669"/>
    <property type="project" value="TreeGrafter"/>
</dbReference>
<evidence type="ECO:0000256" key="14">
    <source>
        <dbReference type="PIRNR" id="PIRNR038204"/>
    </source>
</evidence>
<comment type="subcellular location">
    <subcellularLocation>
        <location evidence="1">Cell membrane</location>
    </subcellularLocation>
    <subcellularLocation>
        <location evidence="2 14">Cytoplasm</location>
    </subcellularLocation>
    <subcellularLocation>
        <location evidence="13">Synapse</location>
    </subcellularLocation>
</comment>
<dbReference type="SUPFAM" id="SSF47473">
    <property type="entry name" value="EF-hand"/>
    <property type="match status" value="2"/>
</dbReference>
<evidence type="ECO:0000256" key="17">
    <source>
        <dbReference type="SAM" id="MobiDB-lite"/>
    </source>
</evidence>
<evidence type="ECO:0000256" key="4">
    <source>
        <dbReference type="ARBA" id="ARBA00022475"/>
    </source>
</evidence>